<gene>
    <name evidence="1" type="ORF">DMAD_01824</name>
</gene>
<evidence type="ECO:0000313" key="2">
    <source>
        <dbReference type="Proteomes" id="UP001500889"/>
    </source>
</evidence>
<keyword evidence="2" id="KW-1185">Reference proteome</keyword>
<sequence length="83" mass="9690">MPVQAKNILRLLRHTLGSLMKFFRRGGCQGEPDRHYYVSFKAQKDDEQLYRSSACFSLDGFDSDESEDIEHFNIVNSQTRNPF</sequence>
<accession>A0AAU9G2Y6</accession>
<protein>
    <submittedName>
        <fullName evidence="1">Uncharacterized protein</fullName>
    </submittedName>
</protein>
<name>A0AAU9G2Y6_DROMD</name>
<dbReference type="EMBL" id="AP029266">
    <property type="protein sequence ID" value="BFG02263.1"/>
    <property type="molecule type" value="Genomic_DNA"/>
</dbReference>
<proteinExistence type="predicted"/>
<dbReference type="AlphaFoldDB" id="A0AAU9G2Y6"/>
<evidence type="ECO:0000313" key="1">
    <source>
        <dbReference type="EMBL" id="BFG02263.1"/>
    </source>
</evidence>
<reference evidence="1 2" key="1">
    <citation type="submission" date="2024-02" db="EMBL/GenBank/DDBJ databases">
        <title>A chromosome-level genome assembly of Drosophila madeirensis, a fruit fly species endemic to Madeira island.</title>
        <authorList>
            <person name="Tomihara K."/>
            <person name="Llopart A."/>
            <person name="Yamamoto D."/>
        </authorList>
    </citation>
    <scope>NUCLEOTIDE SEQUENCE [LARGE SCALE GENOMIC DNA]</scope>
    <source>
        <strain evidence="1 2">RF1</strain>
    </source>
</reference>
<dbReference type="Proteomes" id="UP001500889">
    <property type="component" value="Chromosome A"/>
</dbReference>
<organism evidence="1 2">
    <name type="scientific">Drosophila madeirensis</name>
    <name type="common">Fruit fly</name>
    <dbReference type="NCBI Taxonomy" id="30013"/>
    <lineage>
        <taxon>Eukaryota</taxon>
        <taxon>Metazoa</taxon>
        <taxon>Ecdysozoa</taxon>
        <taxon>Arthropoda</taxon>
        <taxon>Hexapoda</taxon>
        <taxon>Insecta</taxon>
        <taxon>Pterygota</taxon>
        <taxon>Neoptera</taxon>
        <taxon>Endopterygota</taxon>
        <taxon>Diptera</taxon>
        <taxon>Brachycera</taxon>
        <taxon>Muscomorpha</taxon>
        <taxon>Ephydroidea</taxon>
        <taxon>Drosophilidae</taxon>
        <taxon>Drosophila</taxon>
        <taxon>Sophophora</taxon>
    </lineage>
</organism>